<evidence type="ECO:0000313" key="15">
    <source>
        <dbReference type="EMBL" id="JAI40931.1"/>
    </source>
</evidence>
<dbReference type="OrthoDB" id="3308at2759"/>
<reference evidence="15" key="1">
    <citation type="submission" date="2015-06" db="EMBL/GenBank/DDBJ databases">
        <authorList>
            <person name="Hoefler B.C."/>
            <person name="Straight P.D."/>
        </authorList>
    </citation>
    <scope>NUCLEOTIDE SEQUENCE</scope>
</reference>
<gene>
    <name evidence="15" type="primary">NDUFA13_3</name>
    <name evidence="15" type="ORF">c0_g3_i5</name>
</gene>
<protein>
    <recommendedName>
        <fullName evidence="3 14">NADH dehydrogenase [ubiquinone] 1 alpha subcomplex subunit 13</fullName>
    </recommendedName>
</protein>
<keyword evidence="6 14" id="KW-0812">Transmembrane</keyword>
<dbReference type="GO" id="GO:0005743">
    <property type="term" value="C:mitochondrial inner membrane"/>
    <property type="evidence" value="ECO:0007669"/>
    <property type="project" value="UniProtKB-SubCell"/>
</dbReference>
<proteinExistence type="inferred from homology"/>
<dbReference type="PANTHER" id="PTHR12966:SF0">
    <property type="entry name" value="NADH DEHYDROGENASE [UBIQUINONE] 1 ALPHA SUBCOMPLEX SUBUNIT 13"/>
    <property type="match status" value="1"/>
</dbReference>
<dbReference type="GO" id="GO:0045271">
    <property type="term" value="C:respiratory chain complex I"/>
    <property type="evidence" value="ECO:0007669"/>
    <property type="project" value="UniProtKB-UniRule"/>
</dbReference>
<keyword evidence="5 14" id="KW-0679">Respiratory chain</keyword>
<evidence type="ECO:0000256" key="12">
    <source>
        <dbReference type="ARBA" id="ARBA00045908"/>
    </source>
</evidence>
<keyword evidence="15" id="KW-0830">Ubiquinone</keyword>
<dbReference type="EMBL" id="GDHF01011383">
    <property type="protein sequence ID" value="JAI40931.1"/>
    <property type="molecule type" value="Transcribed_RNA"/>
</dbReference>
<evidence type="ECO:0000256" key="8">
    <source>
        <dbReference type="ARBA" id="ARBA00022982"/>
    </source>
</evidence>
<keyword evidence="8 14" id="KW-0249">Electron transport</keyword>
<keyword evidence="10 14" id="KW-0496">Mitochondrion</keyword>
<organism evidence="15">
    <name type="scientific">Bactrocera latifrons</name>
    <name type="common">Malaysian fruit fly</name>
    <name type="synonym">Chaetodacus latifrons</name>
    <dbReference type="NCBI Taxonomy" id="174628"/>
    <lineage>
        <taxon>Eukaryota</taxon>
        <taxon>Metazoa</taxon>
        <taxon>Ecdysozoa</taxon>
        <taxon>Arthropoda</taxon>
        <taxon>Hexapoda</taxon>
        <taxon>Insecta</taxon>
        <taxon>Pterygota</taxon>
        <taxon>Neoptera</taxon>
        <taxon>Endopterygota</taxon>
        <taxon>Diptera</taxon>
        <taxon>Brachycera</taxon>
        <taxon>Muscomorpha</taxon>
        <taxon>Tephritoidea</taxon>
        <taxon>Tephritidae</taxon>
        <taxon>Bactrocera</taxon>
        <taxon>Bactrocera</taxon>
    </lineage>
</organism>
<dbReference type="InterPro" id="IPR009346">
    <property type="entry name" value="GRIM-19"/>
</dbReference>
<keyword evidence="11 14" id="KW-0472">Membrane</keyword>
<evidence type="ECO:0000256" key="3">
    <source>
        <dbReference type="ARBA" id="ARBA00018192"/>
    </source>
</evidence>
<evidence type="ECO:0000256" key="14">
    <source>
        <dbReference type="RuleBase" id="RU368034"/>
    </source>
</evidence>
<comment type="subcellular location">
    <subcellularLocation>
        <location evidence="1 14">Mitochondrion inner membrane</location>
        <topology evidence="1 14">Single-pass membrane protein</topology>
        <orientation evidence="1 14">Matrix side</orientation>
    </subcellularLocation>
</comment>
<evidence type="ECO:0000256" key="7">
    <source>
        <dbReference type="ARBA" id="ARBA00022792"/>
    </source>
</evidence>
<feature type="transmembrane region" description="Helical" evidence="14">
    <location>
        <begin position="64"/>
        <end position="86"/>
    </location>
</feature>
<evidence type="ECO:0000256" key="11">
    <source>
        <dbReference type="ARBA" id="ARBA00023136"/>
    </source>
</evidence>
<keyword evidence="4 14" id="KW-0813">Transport</keyword>
<comment type="function">
    <text evidence="14">Complex I functions in the transfer of electrons from NADH to the respiratory chain. Accessory subunit of the mitochondrial membrane respiratory chain NADH dehydrogenase (Complex I), that is believed not to be involved in catalysis.</text>
</comment>
<sequence>HFCCYASSAVKSDVWQSENFSLFKHKSKEVSKMSAAASATRKQDMPPTGGYKKIPYLRVPAKSYFTGFQMLAGYAVVTAAGMYVYYLTAKQIHREEIENRSAQNVIYPLLIAERDREFLKQLRRNRDEEAKLMANVPGWEVGTWYGEPVYKTLPKDTLVTPLFKEFYAHTDYKSYAKRAHLKLWS</sequence>
<evidence type="ECO:0000256" key="9">
    <source>
        <dbReference type="ARBA" id="ARBA00022989"/>
    </source>
</evidence>
<evidence type="ECO:0000256" key="1">
    <source>
        <dbReference type="ARBA" id="ARBA00004298"/>
    </source>
</evidence>
<dbReference type="AlphaFoldDB" id="A0A0K8VPW8"/>
<feature type="non-terminal residue" evidence="15">
    <location>
        <position position="1"/>
    </location>
</feature>
<accession>A0A0K8VPW8</accession>
<evidence type="ECO:0000256" key="6">
    <source>
        <dbReference type="ARBA" id="ARBA00022692"/>
    </source>
</evidence>
<dbReference type="Pfam" id="PF06212">
    <property type="entry name" value="GRIM-19"/>
    <property type="match status" value="1"/>
</dbReference>
<evidence type="ECO:0000256" key="5">
    <source>
        <dbReference type="ARBA" id="ARBA00022660"/>
    </source>
</evidence>
<keyword evidence="7 14" id="KW-0999">Mitochondrion inner membrane</keyword>
<evidence type="ECO:0000256" key="2">
    <source>
        <dbReference type="ARBA" id="ARBA00007312"/>
    </source>
</evidence>
<comment type="function">
    <text evidence="12">Accessory subunit of the mitochondrial membrane respiratory chain NADH dehydrogenase (Complex I), that is believed not to be involved in catalysis. Complex I functions in the transfer of electrons from NADH to the respiratory chain. The immediate electron acceptor for the enzyme is believed to be ubiquinone. Involved in the interferon/all-trans-retinoic acid (IFN/RA) induced cell death. This apoptotic activity is inhibited by interaction with viral IRF1. Prevents the transactivation of STAT3 target genes. May play a role in CARD15-mediated innate mucosal responses and serve to regulate intestinal epithelial cell responses to microbes.</text>
</comment>
<keyword evidence="9 14" id="KW-1133">Transmembrane helix</keyword>
<dbReference type="PANTHER" id="PTHR12966">
    <property type="entry name" value="NADH DEHYDROGENASE UBIQUINONE 1 ALPHA SUBCOMPLEX SUBUNIT 13"/>
    <property type="match status" value="1"/>
</dbReference>
<evidence type="ECO:0000256" key="13">
    <source>
        <dbReference type="ARBA" id="ARBA00046797"/>
    </source>
</evidence>
<name>A0A0K8VPW8_BACLA</name>
<comment type="subunit">
    <text evidence="13">Complex I is composed of 45 different subunits. Interacts with CARD15, but not with CARD4. Interacts with STAT3, but not with STAT1, STAT2 and STAT5A. Interacts with OLFM4.</text>
</comment>
<evidence type="ECO:0000256" key="10">
    <source>
        <dbReference type="ARBA" id="ARBA00023128"/>
    </source>
</evidence>
<evidence type="ECO:0000256" key="4">
    <source>
        <dbReference type="ARBA" id="ARBA00022448"/>
    </source>
</evidence>
<comment type="similarity">
    <text evidence="2 14">Belongs to the complex I NDUFA13 subunit family.</text>
</comment>